<feature type="transmembrane region" description="Helical" evidence="1">
    <location>
        <begin position="146"/>
        <end position="164"/>
    </location>
</feature>
<protein>
    <submittedName>
        <fullName evidence="3">Acyltransferase family protein</fullName>
    </submittedName>
</protein>
<sequence>MNLNQFVLPYTDMYGPYLFISAVLLISILSLNKKGVVDASISINNSNFLKGLFILTVVLHHFFLKSVVHETIVDVVINKIYSSAGFLAVGIFFFLSGYGLSASRKNISLYNLLKIKLFRVYIPCLVVNLVVSILLHKNILQSFNPIAFDTTQWFIIAILFFYLFDFFAIKINIGILTINFFVIIWVIVCIKLDLGLWWYESSFCFPLGYIWQKHSSIITEFISRNTTKILTLLFIFFGVSFLIELRYPYETFLTAVIFSLFISLVVARFNPTNKIMNAIGKSSLEIYILHIKLAWIMIYIMNTFKITNSFSFIIYMVVLIISGMIFSKINNYILIKIKSRKLF</sequence>
<reference evidence="3 4" key="1">
    <citation type="journal article" date="2013" name="Int. J. Syst. Evol. Microbiol.">
        <title>Celerinatantimonas yamalensis sp. nov., a cold-adapted diazotrophic bacterium from a cold permafrost brine.</title>
        <authorList>
            <person name="Shcherbakova V."/>
            <person name="Chuvilskaya N."/>
            <person name="Rivkina E."/>
            <person name="Demidov N."/>
            <person name="Uchaeva V."/>
            <person name="Suetin S."/>
            <person name="Suzina N."/>
            <person name="Gilichinsky D."/>
        </authorList>
    </citation>
    <scope>NUCLEOTIDE SEQUENCE [LARGE SCALE GENOMIC DNA]</scope>
    <source>
        <strain evidence="3 4">C7</strain>
    </source>
</reference>
<feature type="transmembrane region" description="Helical" evidence="1">
    <location>
        <begin position="14"/>
        <end position="31"/>
    </location>
</feature>
<gene>
    <name evidence="3" type="ORF">ABUE30_01675</name>
</gene>
<feature type="transmembrane region" description="Helical" evidence="1">
    <location>
        <begin position="120"/>
        <end position="140"/>
    </location>
</feature>
<feature type="transmembrane region" description="Helical" evidence="1">
    <location>
        <begin position="80"/>
        <end position="100"/>
    </location>
</feature>
<dbReference type="EMBL" id="JBEQCT010000001">
    <property type="protein sequence ID" value="MFM2483791.1"/>
    <property type="molecule type" value="Genomic_DNA"/>
</dbReference>
<evidence type="ECO:0000313" key="4">
    <source>
        <dbReference type="Proteomes" id="UP001629953"/>
    </source>
</evidence>
<evidence type="ECO:0000256" key="1">
    <source>
        <dbReference type="SAM" id="Phobius"/>
    </source>
</evidence>
<comment type="caution">
    <text evidence="3">The sequence shown here is derived from an EMBL/GenBank/DDBJ whole genome shotgun (WGS) entry which is preliminary data.</text>
</comment>
<feature type="transmembrane region" description="Helical" evidence="1">
    <location>
        <begin position="251"/>
        <end position="270"/>
    </location>
</feature>
<keyword evidence="1" id="KW-1133">Transmembrane helix</keyword>
<feature type="transmembrane region" description="Helical" evidence="1">
    <location>
        <begin position="171"/>
        <end position="188"/>
    </location>
</feature>
<dbReference type="RefSeq" id="WP_408621945.1">
    <property type="nucleotide sequence ID" value="NZ_JBEQCT010000001.1"/>
</dbReference>
<name>A0ABW9G290_9GAMM</name>
<organism evidence="3 4">
    <name type="scientific">Celerinatantimonas yamalensis</name>
    <dbReference type="NCBI Taxonomy" id="559956"/>
    <lineage>
        <taxon>Bacteria</taxon>
        <taxon>Pseudomonadati</taxon>
        <taxon>Pseudomonadota</taxon>
        <taxon>Gammaproteobacteria</taxon>
        <taxon>Celerinatantimonadaceae</taxon>
        <taxon>Celerinatantimonas</taxon>
    </lineage>
</organism>
<feature type="transmembrane region" description="Helical" evidence="1">
    <location>
        <begin position="312"/>
        <end position="335"/>
    </location>
</feature>
<dbReference type="Proteomes" id="UP001629953">
    <property type="component" value="Unassembled WGS sequence"/>
</dbReference>
<keyword evidence="1" id="KW-0472">Membrane</keyword>
<feature type="transmembrane region" description="Helical" evidence="1">
    <location>
        <begin position="227"/>
        <end position="245"/>
    </location>
</feature>
<evidence type="ECO:0000313" key="3">
    <source>
        <dbReference type="EMBL" id="MFM2483791.1"/>
    </source>
</evidence>
<feature type="domain" description="Acyltransferase 3" evidence="2">
    <location>
        <begin position="46"/>
        <end position="327"/>
    </location>
</feature>
<evidence type="ECO:0000259" key="2">
    <source>
        <dbReference type="Pfam" id="PF01757"/>
    </source>
</evidence>
<keyword evidence="4" id="KW-1185">Reference proteome</keyword>
<keyword evidence="1" id="KW-0812">Transmembrane</keyword>
<proteinExistence type="predicted"/>
<keyword evidence="3" id="KW-0808">Transferase</keyword>
<dbReference type="InterPro" id="IPR002656">
    <property type="entry name" value="Acyl_transf_3_dom"/>
</dbReference>
<dbReference type="GO" id="GO:0016746">
    <property type="term" value="F:acyltransferase activity"/>
    <property type="evidence" value="ECO:0007669"/>
    <property type="project" value="UniProtKB-KW"/>
</dbReference>
<feature type="transmembrane region" description="Helical" evidence="1">
    <location>
        <begin position="282"/>
        <end position="300"/>
    </location>
</feature>
<accession>A0ABW9G290</accession>
<feature type="transmembrane region" description="Helical" evidence="1">
    <location>
        <begin position="51"/>
        <end position="68"/>
    </location>
</feature>
<dbReference type="Pfam" id="PF01757">
    <property type="entry name" value="Acyl_transf_3"/>
    <property type="match status" value="1"/>
</dbReference>
<keyword evidence="3" id="KW-0012">Acyltransferase</keyword>